<protein>
    <recommendedName>
        <fullName evidence="7">HAT C-terminal dimerisation domain-containing protein</fullName>
    </recommendedName>
</protein>
<feature type="region of interest" description="Disordered" evidence="6">
    <location>
        <begin position="235"/>
        <end position="306"/>
    </location>
</feature>
<dbReference type="GO" id="GO:0046983">
    <property type="term" value="F:protein dimerization activity"/>
    <property type="evidence" value="ECO:0007669"/>
    <property type="project" value="InterPro"/>
</dbReference>
<dbReference type="Proteomes" id="UP000029665">
    <property type="component" value="Unassembled WGS sequence"/>
</dbReference>
<dbReference type="HOGENOM" id="CLU_007316_1_0_1"/>
<feature type="compositionally biased region" description="Low complexity" evidence="6">
    <location>
        <begin position="235"/>
        <end position="254"/>
    </location>
</feature>
<dbReference type="STRING" id="5643.A0A060SVK6"/>
<keyword evidence="3" id="KW-0863">Zinc-finger</keyword>
<feature type="region of interest" description="Disordered" evidence="6">
    <location>
        <begin position="128"/>
        <end position="216"/>
    </location>
</feature>
<keyword evidence="9" id="KW-1185">Reference proteome</keyword>
<evidence type="ECO:0000256" key="4">
    <source>
        <dbReference type="ARBA" id="ARBA00022833"/>
    </source>
</evidence>
<sequence>MPPDPSRKQNRGGPQRWWREHYHDHPGTSSRQADALLPGTKVKVYCKECMKQNIEKIQAEDSAEVAQGTRSNVRSIDSITEYLWTLNMQNEKTRGYLNCRSETLLVHLKNCPYQPDGIHAKAVRELNQRKPASRGHHQDSGSQSDPGPEYAPSTSQYQYPPFPAAPPPHPLPTAPSPATMHTPTSHSPFSQSGIGGFYPSEGAGPSRLDRQPSISSIGEGEGLSVYYSWTGTPPTASQLSSSSASPLSGVPLLPTGYSPQPSPSPFGHTRSASRQSSAAPLPSRSRHSSRGYHPYPSPSPASPAPTAWTAARQSLFESYMIHLTASAGLPFSWIENPVWLSFCDEFLPSAKVPSRTTLSRRLLRDEVKLFRAQAITRTAGANATLQADGWTGINNHHLVAFMLTGKREVHAVCVVDTSHERKTADNFVKHVEEVLQETGEKWKVKVIAFTSDASGESRAARIKLLFKYPYLIILDCYAHQTRWTSHYLAFKRLLKLQPAIAAILAEDELRGESTFMAGLTKADAKAKARQMIGLMKDGTFWHSLTRIKQHLEPLAIAANVAQTAHCRLDQVLLTFGFLYHRFSNLPPDVADAEASSAVCNSIEERWSKADQAVFVAAAILNPVYMLKPFADLPELTVIKIDTLLSHLWTRFFSSPAPLELREDVKDYIHKTGRFEQLPRYVEAELQLAQSQCRSVDPLGLWEDTRVADRPLRPLATLACHLLSVCANSASCERLFSVFGQLLTKLRNRLGTDTLTGLTELKMHLRDEYARAQGMKERLKRHCGRPAEDNCPIPPPAEPAPTQSAAPPRGPESAPFGNNDLEWDAHDRSTDRPARGELRAIHEALSGASDRDTDYLDTRPSVQYRQANGQSKPFVRKISELFDFSSPDWVRRVEGFASLGLDEELELYELLDFDAPGEETQTDGSEVLNMDADSGLALDVDLDDVAADIINL</sequence>
<evidence type="ECO:0000256" key="5">
    <source>
        <dbReference type="ARBA" id="ARBA00023242"/>
    </source>
</evidence>
<dbReference type="SUPFAM" id="SSF53098">
    <property type="entry name" value="Ribonuclease H-like"/>
    <property type="match status" value="1"/>
</dbReference>
<feature type="compositionally biased region" description="Pro residues" evidence="6">
    <location>
        <begin position="160"/>
        <end position="175"/>
    </location>
</feature>
<feature type="compositionally biased region" description="Basic and acidic residues" evidence="6">
    <location>
        <begin position="17"/>
        <end position="26"/>
    </location>
</feature>
<evidence type="ECO:0000256" key="6">
    <source>
        <dbReference type="SAM" id="MobiDB-lite"/>
    </source>
</evidence>
<gene>
    <name evidence="8" type="ORF">BN946_scf184694.g1</name>
</gene>
<evidence type="ECO:0000256" key="1">
    <source>
        <dbReference type="ARBA" id="ARBA00004123"/>
    </source>
</evidence>
<dbReference type="Pfam" id="PF05699">
    <property type="entry name" value="Dimer_Tnp_hAT"/>
    <property type="match status" value="1"/>
</dbReference>
<evidence type="ECO:0000313" key="8">
    <source>
        <dbReference type="EMBL" id="CDO78186.1"/>
    </source>
</evidence>
<dbReference type="GO" id="GO:0005634">
    <property type="term" value="C:nucleus"/>
    <property type="evidence" value="ECO:0007669"/>
    <property type="project" value="UniProtKB-SubCell"/>
</dbReference>
<dbReference type="EMBL" id="CCBP010000715">
    <property type="protein sequence ID" value="CDO78186.1"/>
    <property type="molecule type" value="Genomic_DNA"/>
</dbReference>
<comment type="caution">
    <text evidence="8">The sequence shown here is derived from an EMBL/GenBank/DDBJ whole genome shotgun (WGS) entry which is preliminary data.</text>
</comment>
<feature type="region of interest" description="Disordered" evidence="6">
    <location>
        <begin position="1"/>
        <end position="33"/>
    </location>
</feature>
<feature type="domain" description="HAT C-terminal dimerisation" evidence="7">
    <location>
        <begin position="686"/>
        <end position="755"/>
    </location>
</feature>
<organism evidence="8 9">
    <name type="scientific">Pycnoporus cinnabarinus</name>
    <name type="common">Cinnabar-red polypore</name>
    <name type="synonym">Trametes cinnabarina</name>
    <dbReference type="NCBI Taxonomy" id="5643"/>
    <lineage>
        <taxon>Eukaryota</taxon>
        <taxon>Fungi</taxon>
        <taxon>Dikarya</taxon>
        <taxon>Basidiomycota</taxon>
        <taxon>Agaricomycotina</taxon>
        <taxon>Agaricomycetes</taxon>
        <taxon>Polyporales</taxon>
        <taxon>Polyporaceae</taxon>
        <taxon>Trametes</taxon>
    </lineage>
</organism>
<keyword evidence="5" id="KW-0539">Nucleus</keyword>
<evidence type="ECO:0000256" key="2">
    <source>
        <dbReference type="ARBA" id="ARBA00022723"/>
    </source>
</evidence>
<keyword evidence="4" id="KW-0862">Zinc</keyword>
<dbReference type="InterPro" id="IPR012337">
    <property type="entry name" value="RNaseH-like_sf"/>
</dbReference>
<feature type="compositionally biased region" description="Basic and acidic residues" evidence="6">
    <location>
        <begin position="822"/>
        <end position="832"/>
    </location>
</feature>
<dbReference type="GO" id="GO:0008270">
    <property type="term" value="F:zinc ion binding"/>
    <property type="evidence" value="ECO:0007669"/>
    <property type="project" value="UniProtKB-KW"/>
</dbReference>
<dbReference type="PANTHER" id="PTHR46481:SF10">
    <property type="entry name" value="ZINC FINGER BED DOMAIN-CONTAINING PROTEIN 39"/>
    <property type="match status" value="1"/>
</dbReference>
<dbReference type="InterPro" id="IPR052035">
    <property type="entry name" value="ZnF_BED_domain_contain"/>
</dbReference>
<feature type="region of interest" description="Disordered" evidence="6">
    <location>
        <begin position="782"/>
        <end position="832"/>
    </location>
</feature>
<dbReference type="AlphaFoldDB" id="A0A060SVK6"/>
<reference evidence="8" key="1">
    <citation type="submission" date="2014-01" db="EMBL/GenBank/DDBJ databases">
        <title>The genome of the white-rot fungus Pycnoporus cinnabarinus: a basidiomycete model with a versatile arsenal for lignocellulosic biomass breakdown.</title>
        <authorList>
            <person name="Levasseur A."/>
            <person name="Lomascolo A."/>
            <person name="Ruiz-Duenas F.J."/>
            <person name="Uzan E."/>
            <person name="Piumi F."/>
            <person name="Kues U."/>
            <person name="Ram A.F.J."/>
            <person name="Murat C."/>
            <person name="Haon M."/>
            <person name="Benoit I."/>
            <person name="Arfi Y."/>
            <person name="Chevret D."/>
            <person name="Drula E."/>
            <person name="Kwon M.J."/>
            <person name="Gouret P."/>
            <person name="Lesage-Meessen L."/>
            <person name="Lombard V."/>
            <person name="Mariette J."/>
            <person name="Noirot C."/>
            <person name="Park J."/>
            <person name="Patyshakuliyeva A."/>
            <person name="Wieneger R.A.B."/>
            <person name="Wosten H.A.B."/>
            <person name="Martin F."/>
            <person name="Coutinho P.M."/>
            <person name="de Vries R."/>
            <person name="Martinez A.T."/>
            <person name="Klopp C."/>
            <person name="Pontarotti P."/>
            <person name="Henrissat B."/>
            <person name="Record E."/>
        </authorList>
    </citation>
    <scope>NUCLEOTIDE SEQUENCE [LARGE SCALE GENOMIC DNA]</scope>
    <source>
        <strain evidence="8">BRFM137</strain>
    </source>
</reference>
<name>A0A060SVK6_PYCCI</name>
<dbReference type="OrthoDB" id="3270520at2759"/>
<dbReference type="InterPro" id="IPR008906">
    <property type="entry name" value="HATC_C_dom"/>
</dbReference>
<evidence type="ECO:0000256" key="3">
    <source>
        <dbReference type="ARBA" id="ARBA00022771"/>
    </source>
</evidence>
<evidence type="ECO:0000259" key="7">
    <source>
        <dbReference type="Pfam" id="PF05699"/>
    </source>
</evidence>
<accession>A0A060SVK6</accession>
<proteinExistence type="predicted"/>
<keyword evidence="2" id="KW-0479">Metal-binding</keyword>
<evidence type="ECO:0000313" key="9">
    <source>
        <dbReference type="Proteomes" id="UP000029665"/>
    </source>
</evidence>
<comment type="subcellular location">
    <subcellularLocation>
        <location evidence="1">Nucleus</location>
    </subcellularLocation>
</comment>
<feature type="compositionally biased region" description="Polar residues" evidence="6">
    <location>
        <begin position="179"/>
        <end position="192"/>
    </location>
</feature>
<dbReference type="PANTHER" id="PTHR46481">
    <property type="entry name" value="ZINC FINGER BED DOMAIN-CONTAINING PROTEIN 4"/>
    <property type="match status" value="1"/>
</dbReference>